<protein>
    <submittedName>
        <fullName evidence="3">Secreted protein</fullName>
    </submittedName>
</protein>
<evidence type="ECO:0000313" key="2">
    <source>
        <dbReference type="Proteomes" id="UP000268014"/>
    </source>
</evidence>
<keyword evidence="2" id="KW-1185">Reference proteome</keyword>
<evidence type="ECO:0000313" key="1">
    <source>
        <dbReference type="EMBL" id="VDO33969.1"/>
    </source>
</evidence>
<dbReference type="WBParaSite" id="HPLM_0000814401-mRNA-1">
    <property type="protein sequence ID" value="HPLM_0000814401-mRNA-1"/>
    <property type="gene ID" value="HPLM_0000814401"/>
</dbReference>
<reference evidence="3" key="1">
    <citation type="submission" date="2017-02" db="UniProtKB">
        <authorList>
            <consortium name="WormBaseParasite"/>
        </authorList>
    </citation>
    <scope>IDENTIFICATION</scope>
</reference>
<organism evidence="3">
    <name type="scientific">Haemonchus placei</name>
    <name type="common">Barber's pole worm</name>
    <dbReference type="NCBI Taxonomy" id="6290"/>
    <lineage>
        <taxon>Eukaryota</taxon>
        <taxon>Metazoa</taxon>
        <taxon>Ecdysozoa</taxon>
        <taxon>Nematoda</taxon>
        <taxon>Chromadorea</taxon>
        <taxon>Rhabditida</taxon>
        <taxon>Rhabditina</taxon>
        <taxon>Rhabditomorpha</taxon>
        <taxon>Strongyloidea</taxon>
        <taxon>Trichostrongylidae</taxon>
        <taxon>Haemonchus</taxon>
    </lineage>
</organism>
<dbReference type="EMBL" id="UZAF01016792">
    <property type="protein sequence ID" value="VDO33969.1"/>
    <property type="molecule type" value="Genomic_DNA"/>
</dbReference>
<reference evidence="1 2" key="2">
    <citation type="submission" date="2018-11" db="EMBL/GenBank/DDBJ databases">
        <authorList>
            <consortium name="Pathogen Informatics"/>
        </authorList>
    </citation>
    <scope>NUCLEOTIDE SEQUENCE [LARGE SCALE GENOMIC DNA]</scope>
    <source>
        <strain evidence="1 2">MHpl1</strain>
    </source>
</reference>
<proteinExistence type="predicted"/>
<sequence length="65" mass="6860">MQYLTLIFPLGLSGGIHLRRTSFSLIKENATPDGTPGTSSGVNTTVGILFSGPHPTMVQADTKTK</sequence>
<evidence type="ECO:0000313" key="3">
    <source>
        <dbReference type="WBParaSite" id="HPLM_0000814401-mRNA-1"/>
    </source>
</evidence>
<dbReference type="Proteomes" id="UP000268014">
    <property type="component" value="Unassembled WGS sequence"/>
</dbReference>
<gene>
    <name evidence="1" type="ORF">HPLM_LOCUS8136</name>
</gene>
<accession>A0A0N4WCB4</accession>
<dbReference type="AlphaFoldDB" id="A0A0N4WCB4"/>
<name>A0A0N4WCB4_HAEPC</name>